<dbReference type="Gene3D" id="3.90.1140.10">
    <property type="entry name" value="Cyclic phosphodiesterase"/>
    <property type="match status" value="1"/>
</dbReference>
<reference evidence="1 2" key="1">
    <citation type="submission" date="2020-04" db="EMBL/GenBank/DDBJ databases">
        <authorList>
            <person name="Yin C."/>
        </authorList>
    </citation>
    <scope>NUCLEOTIDE SEQUENCE [LARGE SCALE GENOMIC DNA]</scope>
    <source>
        <strain evidence="1 2">Ak56</strain>
    </source>
</reference>
<organism evidence="1 2">
    <name type="scientific">Chitinophaga eiseniae</name>
    <dbReference type="NCBI Taxonomy" id="634771"/>
    <lineage>
        <taxon>Bacteria</taxon>
        <taxon>Pseudomonadati</taxon>
        <taxon>Bacteroidota</taxon>
        <taxon>Chitinophagia</taxon>
        <taxon>Chitinophagales</taxon>
        <taxon>Chitinophagaceae</taxon>
        <taxon>Chitinophaga</taxon>
    </lineage>
</organism>
<sequence length="166" mass="19220">MKMIVTLELDTAANNFFNQLRQQYYPAHANQVNAHLSLFYSLPDEPAIPATLSTFTAHTPFSLQVSGLQRYPNGLAYTLTADTLLSLHQALQQHWEPWLIPRDRQPLRPHITIMNGVTDFKAQQLYEKLQSSFQPFVVQATGIGLWQYQKGPWKLKQLYAFDMRER</sequence>
<dbReference type="GO" id="GO:0016874">
    <property type="term" value="F:ligase activity"/>
    <property type="evidence" value="ECO:0007669"/>
    <property type="project" value="UniProtKB-KW"/>
</dbReference>
<dbReference type="RefSeq" id="WP_168736611.1">
    <property type="nucleotide sequence ID" value="NZ_JABAHZ010000001.1"/>
</dbReference>
<protein>
    <submittedName>
        <fullName evidence="1">2'-5' RNA ligase family protein</fullName>
    </submittedName>
</protein>
<comment type="caution">
    <text evidence="1">The sequence shown here is derived from an EMBL/GenBank/DDBJ whole genome shotgun (WGS) entry which is preliminary data.</text>
</comment>
<dbReference type="Proteomes" id="UP000552864">
    <property type="component" value="Unassembled WGS sequence"/>
</dbReference>
<evidence type="ECO:0000313" key="1">
    <source>
        <dbReference type="EMBL" id="NLR77195.1"/>
    </source>
</evidence>
<name>A0A847SE11_9BACT</name>
<dbReference type="Pfam" id="PF13563">
    <property type="entry name" value="2_5_RNA_ligase2"/>
    <property type="match status" value="1"/>
</dbReference>
<evidence type="ECO:0000313" key="2">
    <source>
        <dbReference type="Proteomes" id="UP000552864"/>
    </source>
</evidence>
<proteinExistence type="predicted"/>
<dbReference type="EMBL" id="JABAHZ010000001">
    <property type="protein sequence ID" value="NLR77195.1"/>
    <property type="molecule type" value="Genomic_DNA"/>
</dbReference>
<dbReference type="AlphaFoldDB" id="A0A847SE11"/>
<keyword evidence="2" id="KW-1185">Reference proteome</keyword>
<gene>
    <name evidence="1" type="ORF">HGH91_01065</name>
</gene>
<dbReference type="InterPro" id="IPR009097">
    <property type="entry name" value="Cyclic_Pdiesterase"/>
</dbReference>
<dbReference type="SUPFAM" id="SSF55144">
    <property type="entry name" value="LigT-like"/>
    <property type="match status" value="1"/>
</dbReference>
<accession>A0A847SE11</accession>
<keyword evidence="1" id="KW-0436">Ligase</keyword>